<dbReference type="KEGG" id="oni:Osc7112_3713"/>
<organism evidence="1 2">
    <name type="scientific">Phormidium nigroviride PCC 7112</name>
    <dbReference type="NCBI Taxonomy" id="179408"/>
    <lineage>
        <taxon>Bacteria</taxon>
        <taxon>Bacillati</taxon>
        <taxon>Cyanobacteriota</taxon>
        <taxon>Cyanophyceae</taxon>
        <taxon>Oscillatoriophycideae</taxon>
        <taxon>Oscillatoriales</taxon>
        <taxon>Oscillatoriaceae</taxon>
        <taxon>Phormidium</taxon>
    </lineage>
</organism>
<dbReference type="EMBL" id="CP003614">
    <property type="protein sequence ID" value="AFZ08061.1"/>
    <property type="molecule type" value="Genomic_DNA"/>
</dbReference>
<keyword evidence="2" id="KW-1185">Reference proteome</keyword>
<accession>K9VJF0</accession>
<dbReference type="Proteomes" id="UP000010478">
    <property type="component" value="Chromosome"/>
</dbReference>
<proteinExistence type="predicted"/>
<protein>
    <submittedName>
        <fullName evidence="1">Uncharacterized protein</fullName>
    </submittedName>
</protein>
<name>K9VJF0_9CYAN</name>
<evidence type="ECO:0000313" key="1">
    <source>
        <dbReference type="EMBL" id="AFZ08061.1"/>
    </source>
</evidence>
<dbReference type="AlphaFoldDB" id="K9VJF0"/>
<gene>
    <name evidence="1" type="ORF">Osc7112_3713</name>
</gene>
<dbReference type="STRING" id="179408.Osc7112_3713"/>
<evidence type="ECO:0000313" key="2">
    <source>
        <dbReference type="Proteomes" id="UP000010478"/>
    </source>
</evidence>
<sequence length="30" mass="3165">MAVIWMAQPSDAEALLSLASESKAVHLPVV</sequence>
<reference evidence="1 2" key="1">
    <citation type="submission" date="2012-05" db="EMBL/GenBank/DDBJ databases">
        <title>Finished chromosome of genome of Oscillatoria sp. PCC 7112.</title>
        <authorList>
            <consortium name="US DOE Joint Genome Institute"/>
            <person name="Gugger M."/>
            <person name="Coursin T."/>
            <person name="Rippka R."/>
            <person name="Tandeau De Marsac N."/>
            <person name="Huntemann M."/>
            <person name="Wei C.-L."/>
            <person name="Han J."/>
            <person name="Detter J.C."/>
            <person name="Han C."/>
            <person name="Tapia R."/>
            <person name="Davenport K."/>
            <person name="Daligault H."/>
            <person name="Erkkila T."/>
            <person name="Gu W."/>
            <person name="Munk A.C.C."/>
            <person name="Teshima H."/>
            <person name="Xu Y."/>
            <person name="Chain P."/>
            <person name="Chen A."/>
            <person name="Krypides N."/>
            <person name="Mavromatis K."/>
            <person name="Markowitz V."/>
            <person name="Szeto E."/>
            <person name="Ivanova N."/>
            <person name="Mikhailova N."/>
            <person name="Ovchinnikova G."/>
            <person name="Pagani I."/>
            <person name="Pati A."/>
            <person name="Goodwin L."/>
            <person name="Peters L."/>
            <person name="Pitluck S."/>
            <person name="Woyke T."/>
            <person name="Kerfeld C."/>
        </authorList>
    </citation>
    <scope>NUCLEOTIDE SEQUENCE [LARGE SCALE GENOMIC DNA]</scope>
    <source>
        <strain evidence="1 2">PCC 7112</strain>
    </source>
</reference>
<dbReference type="HOGENOM" id="CLU_3404617_0_0_3"/>